<feature type="domain" description="Translocation and assembly module TamB C-terminal" evidence="6">
    <location>
        <begin position="1014"/>
        <end position="1362"/>
    </location>
</feature>
<dbReference type="Pfam" id="PF04357">
    <property type="entry name" value="TamB"/>
    <property type="match status" value="1"/>
</dbReference>
<evidence type="ECO:0000259" key="6">
    <source>
        <dbReference type="Pfam" id="PF04357"/>
    </source>
</evidence>
<keyword evidence="3" id="KW-1133">Transmembrane helix</keyword>
<gene>
    <name evidence="7" type="ORF">GbCGDNIH3_0121</name>
</gene>
<dbReference type="GO" id="GO:0097347">
    <property type="term" value="C:TAM protein secretion complex"/>
    <property type="evidence" value="ECO:0007669"/>
    <property type="project" value="TreeGrafter"/>
</dbReference>
<dbReference type="KEGG" id="gbc:GbCGDNIH3_0121"/>
<evidence type="ECO:0000313" key="7">
    <source>
        <dbReference type="EMBL" id="AHJ61869.1"/>
    </source>
</evidence>
<keyword evidence="4" id="KW-0472">Membrane</keyword>
<dbReference type="GO" id="GO:0009306">
    <property type="term" value="P:protein secretion"/>
    <property type="evidence" value="ECO:0007669"/>
    <property type="project" value="InterPro"/>
</dbReference>
<dbReference type="EMBL" id="CP003181">
    <property type="protein sequence ID" value="AHJ61869.1"/>
    <property type="molecule type" value="Genomic_DNA"/>
</dbReference>
<evidence type="ECO:0000256" key="5">
    <source>
        <dbReference type="SAM" id="MobiDB-lite"/>
    </source>
</evidence>
<comment type="subcellular location">
    <subcellularLocation>
        <location evidence="1">Membrane</location>
        <topology evidence="1">Single-pass membrane protein</topology>
    </subcellularLocation>
</comment>
<dbReference type="PANTHER" id="PTHR36985">
    <property type="entry name" value="TRANSLOCATION AND ASSEMBLY MODULE SUBUNIT TAMB"/>
    <property type="match status" value="1"/>
</dbReference>
<protein>
    <submittedName>
        <fullName evidence="7">Outer Membrane Protein</fullName>
    </submittedName>
</protein>
<evidence type="ECO:0000256" key="1">
    <source>
        <dbReference type="ARBA" id="ARBA00004167"/>
    </source>
</evidence>
<name>A0AAN0RBM5_9PROT</name>
<feature type="region of interest" description="Disordered" evidence="5">
    <location>
        <begin position="1281"/>
        <end position="1301"/>
    </location>
</feature>
<keyword evidence="2" id="KW-0812">Transmembrane</keyword>
<evidence type="ECO:0000256" key="4">
    <source>
        <dbReference type="ARBA" id="ARBA00023136"/>
    </source>
</evidence>
<dbReference type="Proteomes" id="UP000019438">
    <property type="component" value="Chromosome"/>
</dbReference>
<reference evidence="8" key="1">
    <citation type="submission" date="2012-06" db="EMBL/GenBank/DDBJ databases">
        <title>Genome analysis of multiple Granulibacter bethesdensis isolates demonstrates substantial genome diversity.</title>
        <authorList>
            <person name="Greenberg D.E."/>
            <person name="Porcella S.F."/>
            <person name="Zarember K."/>
            <person name="Zelazny A.M."/>
            <person name="Bruno D."/>
            <person name="Martens C."/>
            <person name="Barbian K.D."/>
            <person name="Jaske E."/>
            <person name="Holland S.M."/>
        </authorList>
    </citation>
    <scope>NUCLEOTIDE SEQUENCE [LARGE SCALE GENOMIC DNA]</scope>
    <source>
        <strain evidence="8">CGDNIH3</strain>
    </source>
</reference>
<accession>A0AAN0RBM5</accession>
<evidence type="ECO:0000256" key="2">
    <source>
        <dbReference type="ARBA" id="ARBA00022692"/>
    </source>
</evidence>
<feature type="compositionally biased region" description="Polar residues" evidence="5">
    <location>
        <begin position="1287"/>
        <end position="1300"/>
    </location>
</feature>
<evidence type="ECO:0000313" key="8">
    <source>
        <dbReference type="Proteomes" id="UP000019438"/>
    </source>
</evidence>
<dbReference type="RefSeq" id="WP_025285704.1">
    <property type="nucleotide sequence ID" value="NZ_CP003181.2"/>
</dbReference>
<evidence type="ECO:0000256" key="3">
    <source>
        <dbReference type="ARBA" id="ARBA00022989"/>
    </source>
</evidence>
<organism evidence="7 8">
    <name type="scientific">Granulibacter bethesdensis</name>
    <dbReference type="NCBI Taxonomy" id="364410"/>
    <lineage>
        <taxon>Bacteria</taxon>
        <taxon>Pseudomonadati</taxon>
        <taxon>Pseudomonadota</taxon>
        <taxon>Alphaproteobacteria</taxon>
        <taxon>Acetobacterales</taxon>
        <taxon>Acetobacteraceae</taxon>
        <taxon>Granulibacter</taxon>
    </lineage>
</organism>
<proteinExistence type="predicted"/>
<dbReference type="GO" id="GO:0005886">
    <property type="term" value="C:plasma membrane"/>
    <property type="evidence" value="ECO:0007669"/>
    <property type="project" value="InterPro"/>
</dbReference>
<dbReference type="InterPro" id="IPR007452">
    <property type="entry name" value="TamB_C"/>
</dbReference>
<sequence>MRRVLKWLLGIVLTLLALPVLALVLLVIGLNTGIGQRQVDRLANSMTGGMVVMQGFGGSFPDGLRIARLELHDAKGTWLEIDRLALDWRILRLLGREVRIDALTADRIAIPRLAEAASGGEATPASSGQGFSLPVQVVLNHLRIGRLEVGKPVAGTALVAMLEGRAAIRKLDLAATTPDKIAQADLALDVHRLDGPDQGADHYHLDAAVDQTRIAAHVTAQEAVHGLIATMAALPGVQGINADIKLDGPWQAAHVAATVSALPLQAEIKGTVDTLGRSALLDVDAHAGAMEPRPAVQWRSVTLTAHVAGPFLRPDAKAHIVLTGLNAAGASFSTLTADADGNAGYVTLRSRVEDLRIPGPKPDLLEAAPLLLDASVRLDDPSRPVTFALSHTLLALKGDARTAGKMTVHAALSLPDLTPLAAIGGVDLKGDAALQLQAAMEGDKAQADLNGTVSVTGGMTPIPALLGEKARVALSAHMEGQGDGEGRRVTLSNLALNGRTLSVGAKGGLNGQTAALDWTIGLSDLHALAATLKGNMQAAGSVTGPTTDLTAHATVDGIVEAHQSGQEVKSGPLHLTLDAVHLPSAPEAHLIATGTLDRGPLALDIKAGRRPDGAMQASIGKADWKSLHLDGAMALAAGAKIPHGGLVLNFTRLDDLRPLLGQPISGSVAAKADFSDALATLHLTATRAGLPGKAAVAKADLDATVKSPVADPDVNARLEVRGIAASGITGNASLSAQGRQSALAVRLNTALNGVVGAPLQASLAALLDVPAGQVALSALQAGWKGQTARLLAPVRIGYKDGVTVDRLRLGVAQAVLDVAGRATPKLDLRVALTNLTADLARVVAPDVKAAGRLDMQAVLKGEPAHPAGSASITARGLRMLTGDARALPPADIVVKADMDGRTARIDTRLNAGSTTLTIVGTVPEAASGPLNIAARGRADLRILDPILSAQGRRVQGMMIVDARVGGTIAAPNASGTVRLTGGDVQDVTLGLHLARIEALISAAGDTLRIDQFSAGAGQGTLSLGGSVGIKPPMPVDLTVKASNATLIASDLMTERLDADLTLRGQIAKELTASGHIKILRADIRVPEHMPSSVAVLDVIKPGQKPPPPPTPSGPVIRLDVTLDAPEQIFVRGRGLDAELAGRLHLHGTASNPQTDGGFELRRGQFSVAGTTLNFTEGRVTFDGSTTDPALDFTASSTSGSVTASLHVGGHASDPKITLSSQPELPQDEVLARLLFQSSMASLSPFQLAEIAAALAQLSGATGGGDPLNSVRSALGLDRLSVGGGSQNGATTPNSRTNQGPSVEAGKYVARGIYVGAKQSVGGPNSVSAAEVQIDLTRRLKLKADAGSGPGANAVGLSYGFDY</sequence>
<dbReference type="PANTHER" id="PTHR36985:SF1">
    <property type="entry name" value="TRANSLOCATION AND ASSEMBLY MODULE SUBUNIT TAMB"/>
    <property type="match status" value="1"/>
</dbReference>